<dbReference type="Proteomes" id="UP000066042">
    <property type="component" value="Chromosome"/>
</dbReference>
<protein>
    <recommendedName>
        <fullName evidence="3">DUF11 domain-containing protein</fullName>
    </recommendedName>
</protein>
<dbReference type="PATRIC" id="fig|55802.8.peg.2334"/>
<gene>
    <name evidence="1" type="ORF">TBCH5v1_2354</name>
</gene>
<evidence type="ECO:0000313" key="2">
    <source>
        <dbReference type="Proteomes" id="UP000066042"/>
    </source>
</evidence>
<reference evidence="1 2" key="1">
    <citation type="journal article" date="2016" name="Genome Announc.">
        <title>Complete genome sequence of the hyperthermophilic and piezophilic archaeon Thermococcus barophilus Ch5, capable of growth at the expense of hydrogenogenesis from carbon monoxide and formate.</title>
        <authorList>
            <person name="Oger P."/>
            <person name="Sokolova T.G."/>
            <person name="Kozhevnikova D.A."/>
            <person name="Taranov E.A."/>
            <person name="Vannier P."/>
            <person name="Lee H.S."/>
            <person name="Kwon K.K."/>
            <person name="Kang S.G."/>
            <person name="Lee J.H."/>
            <person name="Bonch-Osmolovskaya E.A."/>
            <person name="Lebedinsky A.V."/>
        </authorList>
    </citation>
    <scope>NUCLEOTIDE SEQUENCE [LARGE SCALE GENOMIC DNA]</scope>
    <source>
        <strain evidence="2">Ch5</strain>
    </source>
</reference>
<evidence type="ECO:0008006" key="3">
    <source>
        <dbReference type="Google" id="ProtNLM"/>
    </source>
</evidence>
<evidence type="ECO:0000313" key="1">
    <source>
        <dbReference type="EMBL" id="ALM76249.1"/>
    </source>
</evidence>
<dbReference type="EMBL" id="CP013050">
    <property type="protein sequence ID" value="ALM76249.1"/>
    <property type="molecule type" value="Genomic_DNA"/>
</dbReference>
<sequence>MKWTAVLLVLLASSMILIGSSGNFREYESQRGIWVQISQGNESYIAYFCTDDGYSTTVTVEQGSFASFNALTIRNQLGETLEARIELSNALLPSIDVELENGWVTLFDQEEYSFEGNVSVASDAPIGTYTVPITLYASWNNGDAEISTCPLKINVIAPQVELTKTLIDGNTTVHVKTNQSWTMRIEVTNYGSEKELVIRDVIPAELEVDLNRTSATNGTYTFTRQGIGNIGSTHMEWRVTVRKGESEYIDITVYTRLNPAGKQEFTSPGTYTLNEGAEIVGYGIKTDPITVEAVKEEDCCHCHGGCDG</sequence>
<organism evidence="1 2">
    <name type="scientific">Thermococcus barophilus</name>
    <dbReference type="NCBI Taxonomy" id="55802"/>
    <lineage>
        <taxon>Archaea</taxon>
        <taxon>Methanobacteriati</taxon>
        <taxon>Methanobacteriota</taxon>
        <taxon>Thermococci</taxon>
        <taxon>Thermococcales</taxon>
        <taxon>Thermococcaceae</taxon>
        <taxon>Thermococcus</taxon>
    </lineage>
</organism>
<proteinExistence type="predicted"/>
<accession>A0A0S1XEK8</accession>
<dbReference type="STRING" id="55802.TBCH5v1_2354"/>
<dbReference type="AlphaFoldDB" id="A0A0S1XEK8"/>
<name>A0A0S1XEK8_THEBA</name>